<organism evidence="2 3">
    <name type="scientific">Miscanthus lutarioriparius</name>
    <dbReference type="NCBI Taxonomy" id="422564"/>
    <lineage>
        <taxon>Eukaryota</taxon>
        <taxon>Viridiplantae</taxon>
        <taxon>Streptophyta</taxon>
        <taxon>Embryophyta</taxon>
        <taxon>Tracheophyta</taxon>
        <taxon>Spermatophyta</taxon>
        <taxon>Magnoliopsida</taxon>
        <taxon>Liliopsida</taxon>
        <taxon>Poales</taxon>
        <taxon>Poaceae</taxon>
        <taxon>PACMAD clade</taxon>
        <taxon>Panicoideae</taxon>
        <taxon>Andropogonodae</taxon>
        <taxon>Andropogoneae</taxon>
        <taxon>Saccharinae</taxon>
        <taxon>Miscanthus</taxon>
    </lineage>
</organism>
<accession>A0A811RFT6</accession>
<protein>
    <submittedName>
        <fullName evidence="2">Uncharacterized protein</fullName>
    </submittedName>
</protein>
<evidence type="ECO:0000313" key="2">
    <source>
        <dbReference type="EMBL" id="CAD6268755.1"/>
    </source>
</evidence>
<dbReference type="AlphaFoldDB" id="A0A811RFT6"/>
<gene>
    <name evidence="2" type="ORF">NCGR_LOCUS52060</name>
</gene>
<name>A0A811RFT6_9POAL</name>
<dbReference type="Proteomes" id="UP000604825">
    <property type="component" value="Unassembled WGS sequence"/>
</dbReference>
<comment type="caution">
    <text evidence="2">The sequence shown here is derived from an EMBL/GenBank/DDBJ whole genome shotgun (WGS) entry which is preliminary data.</text>
</comment>
<dbReference type="EMBL" id="CAJGYO010000014">
    <property type="protein sequence ID" value="CAD6268755.1"/>
    <property type="molecule type" value="Genomic_DNA"/>
</dbReference>
<feature type="region of interest" description="Disordered" evidence="1">
    <location>
        <begin position="51"/>
        <end position="94"/>
    </location>
</feature>
<sequence length="121" mass="12485">MPPSNKPYHVSTKRSPAVVVLGVILLLLVVVCSDDGSGGGLVFLLAAASEGESGSSGHNDPKGSGPPTHPDFIGRDRAKGTGPPTPHSDSTDNLKQRAHYFGIGPLIIGNCAVGKDCRIHH</sequence>
<evidence type="ECO:0000256" key="1">
    <source>
        <dbReference type="SAM" id="MobiDB-lite"/>
    </source>
</evidence>
<keyword evidence="3" id="KW-1185">Reference proteome</keyword>
<reference evidence="2" key="1">
    <citation type="submission" date="2020-10" db="EMBL/GenBank/DDBJ databases">
        <authorList>
            <person name="Han B."/>
            <person name="Lu T."/>
            <person name="Zhao Q."/>
            <person name="Huang X."/>
            <person name="Zhao Y."/>
        </authorList>
    </citation>
    <scope>NUCLEOTIDE SEQUENCE</scope>
</reference>
<evidence type="ECO:0000313" key="3">
    <source>
        <dbReference type="Proteomes" id="UP000604825"/>
    </source>
</evidence>
<proteinExistence type="predicted"/>